<reference evidence="7" key="1">
    <citation type="submission" date="2021-01" db="EMBL/GenBank/DDBJ databases">
        <title>Lacisediminihabitans sp. nov. strain G11-30, isolated from Antarctic Soil.</title>
        <authorList>
            <person name="Li J."/>
        </authorList>
    </citation>
    <scope>NUCLEOTIDE SEQUENCE</scope>
    <source>
        <strain evidence="7">G11-30</strain>
    </source>
</reference>
<organism evidence="7 8">
    <name type="scientific">Lacisediminihabitans changchengi</name>
    <dbReference type="NCBI Taxonomy" id="2787634"/>
    <lineage>
        <taxon>Bacteria</taxon>
        <taxon>Bacillati</taxon>
        <taxon>Actinomycetota</taxon>
        <taxon>Actinomycetes</taxon>
        <taxon>Micrococcales</taxon>
        <taxon>Microbacteriaceae</taxon>
        <taxon>Lacisediminihabitans</taxon>
    </lineage>
</organism>
<evidence type="ECO:0000256" key="1">
    <source>
        <dbReference type="ARBA" id="ARBA00004141"/>
    </source>
</evidence>
<keyword evidence="3 6" id="KW-1133">Transmembrane helix</keyword>
<evidence type="ECO:0000256" key="4">
    <source>
        <dbReference type="ARBA" id="ARBA00023136"/>
    </source>
</evidence>
<dbReference type="Gene3D" id="1.50.10.150">
    <property type="entry name" value="Voltage-dependent anion channel"/>
    <property type="match status" value="1"/>
</dbReference>
<keyword evidence="4 6" id="KW-0472">Membrane</keyword>
<dbReference type="InterPro" id="IPR052951">
    <property type="entry name" value="Tellurite_res_ion_channel"/>
</dbReference>
<dbReference type="GO" id="GO:0005886">
    <property type="term" value="C:plasma membrane"/>
    <property type="evidence" value="ECO:0007669"/>
    <property type="project" value="TreeGrafter"/>
</dbReference>
<dbReference type="InterPro" id="IPR004695">
    <property type="entry name" value="SLAC1/Mae1/Ssu1/TehA"/>
</dbReference>
<sequence length="345" mass="36792">MSSTNLAAPVSGQRIPLNTLAIGFGVAGVAELWTVTVTALEWPSWIPEILWAITLVVWLWLLIAHTYRGSRSADTLASQLRHPAQGPIAAIVPLIGMLLGEDLHRFAPVPGQIVVALSIAAAAGFATWLISYWLSGALELTAIHGGYFLPTVAAGFVASATAQSVGFHAVAVGAFAIAVFFWGVIFTLLIARLAFRPALPGPLMPTLAILVAPPTVGGSAWFSLTGQQPGTVAYAFAGLAVLMILLQIALIPRFRVLSFSLGFWSFTFPYTAVSSYAVEWLEISRPAGWVAYCVAILVIFTGFVVAIAVRTLMLTIAGRRAQEHTGERQLQRANDQDAASVRRNG</sequence>
<dbReference type="InterPro" id="IPR038665">
    <property type="entry name" value="Voltage-dep_anion_channel_sf"/>
</dbReference>
<gene>
    <name evidence="7" type="ORF">IV501_07085</name>
</gene>
<feature type="transmembrane region" description="Helical" evidence="6">
    <location>
        <begin position="113"/>
        <end position="134"/>
    </location>
</feature>
<evidence type="ECO:0000256" key="3">
    <source>
        <dbReference type="ARBA" id="ARBA00022989"/>
    </source>
</evidence>
<evidence type="ECO:0000256" key="6">
    <source>
        <dbReference type="SAM" id="Phobius"/>
    </source>
</evidence>
<feature type="transmembrane region" description="Helical" evidence="6">
    <location>
        <begin position="88"/>
        <end position="107"/>
    </location>
</feature>
<evidence type="ECO:0000313" key="8">
    <source>
        <dbReference type="Proteomes" id="UP000636458"/>
    </source>
</evidence>
<feature type="transmembrane region" description="Helical" evidence="6">
    <location>
        <begin position="257"/>
        <end position="277"/>
    </location>
</feature>
<dbReference type="RefSeq" id="WP_200555747.1">
    <property type="nucleotide sequence ID" value="NZ_JAEPES010000002.1"/>
</dbReference>
<evidence type="ECO:0000256" key="2">
    <source>
        <dbReference type="ARBA" id="ARBA00022692"/>
    </source>
</evidence>
<feature type="transmembrane region" description="Helical" evidence="6">
    <location>
        <begin position="146"/>
        <end position="165"/>
    </location>
</feature>
<feature type="transmembrane region" description="Helical" evidence="6">
    <location>
        <begin position="20"/>
        <end position="43"/>
    </location>
</feature>
<comment type="subcellular location">
    <subcellularLocation>
        <location evidence="1">Membrane</location>
        <topology evidence="1">Multi-pass membrane protein</topology>
    </subcellularLocation>
</comment>
<proteinExistence type="predicted"/>
<dbReference type="PANTHER" id="PTHR37955:SF1">
    <property type="entry name" value="DEP DOMAIN-CONTAINING PROTEIN"/>
    <property type="match status" value="1"/>
</dbReference>
<dbReference type="Proteomes" id="UP000636458">
    <property type="component" value="Unassembled WGS sequence"/>
</dbReference>
<evidence type="ECO:0000256" key="5">
    <source>
        <dbReference type="SAM" id="MobiDB-lite"/>
    </source>
</evidence>
<keyword evidence="8" id="KW-1185">Reference proteome</keyword>
<feature type="region of interest" description="Disordered" evidence="5">
    <location>
        <begin position="325"/>
        <end position="345"/>
    </location>
</feature>
<dbReference type="GO" id="GO:0046583">
    <property type="term" value="F:monoatomic cation efflux transmembrane transporter activity"/>
    <property type="evidence" value="ECO:0007669"/>
    <property type="project" value="TreeGrafter"/>
</dbReference>
<feature type="transmembrane region" description="Helical" evidence="6">
    <location>
        <begin position="289"/>
        <end position="309"/>
    </location>
</feature>
<dbReference type="EMBL" id="JAEPES010000002">
    <property type="protein sequence ID" value="MBK4347393.1"/>
    <property type="molecule type" value="Genomic_DNA"/>
</dbReference>
<dbReference type="AlphaFoldDB" id="A0A934SQW3"/>
<protein>
    <submittedName>
        <fullName evidence="7">Transporter</fullName>
    </submittedName>
</protein>
<evidence type="ECO:0000313" key="7">
    <source>
        <dbReference type="EMBL" id="MBK4347393.1"/>
    </source>
</evidence>
<name>A0A934SQW3_9MICO</name>
<accession>A0A934SQW3</accession>
<dbReference type="Pfam" id="PF03595">
    <property type="entry name" value="SLAC1"/>
    <property type="match status" value="1"/>
</dbReference>
<keyword evidence="2 6" id="KW-0812">Transmembrane</keyword>
<dbReference type="PANTHER" id="PTHR37955">
    <property type="entry name" value="TELLURITE RESISTANCE PROTEIN TEHA"/>
    <property type="match status" value="1"/>
</dbReference>
<feature type="transmembrane region" description="Helical" evidence="6">
    <location>
        <begin position="49"/>
        <end position="67"/>
    </location>
</feature>
<feature type="transmembrane region" description="Helical" evidence="6">
    <location>
        <begin position="171"/>
        <end position="195"/>
    </location>
</feature>
<comment type="caution">
    <text evidence="7">The sequence shown here is derived from an EMBL/GenBank/DDBJ whole genome shotgun (WGS) entry which is preliminary data.</text>
</comment>
<feature type="transmembrane region" description="Helical" evidence="6">
    <location>
        <begin position="232"/>
        <end position="250"/>
    </location>
</feature>